<dbReference type="AlphaFoldDB" id="A0A2S5KLI8"/>
<keyword evidence="1" id="KW-0808">Transferase</keyword>
<sequence>MGYETLIDAATVLDNVHQPQWRIVDCRFNLADTEAGRRAYQAGHLPGASYAHLDEDLSSPVTATSGRHPLPDEQAFLQTLGRWGISTDTQVVVYDDAGGATAARLWWLLKRVGHRDVAVLDGGLAAWAQAGGELVTDLPVVVDSGAYPASVALVQARNADELLAQMSDPRWQLVDARAAERFRGEVEPLDPVAGHIPGAMNRPLQQNLQPDGRFKSFNQLRGEWQALLGEATPKEVVHYCGSGVTACHNLLAMEHAGLNGSRLYPGSWSEWCKDASRPMVTK</sequence>
<dbReference type="FunFam" id="3.40.250.10:FF:000035">
    <property type="entry name" value="Thiosulfate sulfurtransferase"/>
    <property type="match status" value="1"/>
</dbReference>
<dbReference type="CDD" id="cd01449">
    <property type="entry name" value="TST_Repeat_2"/>
    <property type="match status" value="1"/>
</dbReference>
<dbReference type="Gene3D" id="3.40.250.10">
    <property type="entry name" value="Rhodanese-like domain"/>
    <property type="match status" value="2"/>
</dbReference>
<dbReference type="GO" id="GO:0004792">
    <property type="term" value="F:thiosulfate-cyanide sulfurtransferase activity"/>
    <property type="evidence" value="ECO:0007669"/>
    <property type="project" value="TreeGrafter"/>
</dbReference>
<gene>
    <name evidence="4" type="ORF">C4K68_20200</name>
</gene>
<evidence type="ECO:0000259" key="3">
    <source>
        <dbReference type="PROSITE" id="PS50206"/>
    </source>
</evidence>
<evidence type="ECO:0000313" key="5">
    <source>
        <dbReference type="Proteomes" id="UP000238196"/>
    </source>
</evidence>
<accession>A0A2S5KLI8</accession>
<dbReference type="Pfam" id="PF00581">
    <property type="entry name" value="Rhodanese"/>
    <property type="match status" value="2"/>
</dbReference>
<dbReference type="SUPFAM" id="SSF52821">
    <property type="entry name" value="Rhodanese/Cell cycle control phosphatase"/>
    <property type="match status" value="2"/>
</dbReference>
<dbReference type="Proteomes" id="UP000238196">
    <property type="component" value="Unassembled WGS sequence"/>
</dbReference>
<evidence type="ECO:0000256" key="1">
    <source>
        <dbReference type="ARBA" id="ARBA00022679"/>
    </source>
</evidence>
<dbReference type="InterPro" id="IPR045078">
    <property type="entry name" value="TST/MPST-like"/>
</dbReference>
<dbReference type="PROSITE" id="PS50206">
    <property type="entry name" value="RHODANESE_3"/>
    <property type="match status" value="2"/>
</dbReference>
<reference evidence="4 5" key="1">
    <citation type="submission" date="2018-02" db="EMBL/GenBank/DDBJ databases">
        <title>novel marine gammaproteobacteria from coastal saline agro ecosystem.</title>
        <authorList>
            <person name="Krishnan R."/>
            <person name="Ramesh Kumar N."/>
        </authorList>
    </citation>
    <scope>NUCLEOTIDE SEQUENCE [LARGE SCALE GENOMIC DNA]</scope>
    <source>
        <strain evidence="4 5">228</strain>
    </source>
</reference>
<protein>
    <submittedName>
        <fullName evidence="4">Sulfurtransferase</fullName>
    </submittedName>
</protein>
<feature type="domain" description="Rhodanese" evidence="3">
    <location>
        <begin position="17"/>
        <end position="136"/>
    </location>
</feature>
<dbReference type="PANTHER" id="PTHR11364:SF27">
    <property type="entry name" value="SULFURTRANSFERASE"/>
    <property type="match status" value="1"/>
</dbReference>
<dbReference type="InterPro" id="IPR001763">
    <property type="entry name" value="Rhodanese-like_dom"/>
</dbReference>
<keyword evidence="2" id="KW-0677">Repeat</keyword>
<dbReference type="InterPro" id="IPR036873">
    <property type="entry name" value="Rhodanese-like_dom_sf"/>
</dbReference>
<organism evidence="4 5">
    <name type="scientific">Proteobacteria bacterium 228</name>
    <dbReference type="NCBI Taxonomy" id="2083153"/>
    <lineage>
        <taxon>Bacteria</taxon>
        <taxon>Pseudomonadati</taxon>
        <taxon>Pseudomonadota</taxon>
    </lineage>
</organism>
<evidence type="ECO:0000313" key="4">
    <source>
        <dbReference type="EMBL" id="PPC75505.1"/>
    </source>
</evidence>
<feature type="domain" description="Rhodanese" evidence="3">
    <location>
        <begin position="167"/>
        <end position="280"/>
    </location>
</feature>
<dbReference type="PANTHER" id="PTHR11364">
    <property type="entry name" value="THIOSULFATE SULFERTANSFERASE"/>
    <property type="match status" value="1"/>
</dbReference>
<dbReference type="OrthoDB" id="9781034at2"/>
<dbReference type="CDD" id="cd01448">
    <property type="entry name" value="TST_Repeat_1"/>
    <property type="match status" value="1"/>
</dbReference>
<dbReference type="EMBL" id="PRLP01000088">
    <property type="protein sequence ID" value="PPC75505.1"/>
    <property type="molecule type" value="Genomic_DNA"/>
</dbReference>
<evidence type="ECO:0000256" key="2">
    <source>
        <dbReference type="ARBA" id="ARBA00022737"/>
    </source>
</evidence>
<name>A0A2S5KLI8_9PROT</name>
<comment type="caution">
    <text evidence="4">The sequence shown here is derived from an EMBL/GenBank/DDBJ whole genome shotgun (WGS) entry which is preliminary data.</text>
</comment>
<dbReference type="SMART" id="SM00450">
    <property type="entry name" value="RHOD"/>
    <property type="match status" value="2"/>
</dbReference>
<proteinExistence type="predicted"/>